<proteinExistence type="predicted"/>
<dbReference type="EMBL" id="FOVI01000019">
    <property type="protein sequence ID" value="SFO07729.1"/>
    <property type="molecule type" value="Genomic_DNA"/>
</dbReference>
<dbReference type="STRING" id="913024.SAMN05421741_11931"/>
<dbReference type="OrthoDB" id="1339960at2"/>
<dbReference type="PROSITE" id="PS51257">
    <property type="entry name" value="PROKAR_LIPOPROTEIN"/>
    <property type="match status" value="1"/>
</dbReference>
<protein>
    <recommendedName>
        <fullName evidence="3">YD repeat-containing protein</fullName>
    </recommendedName>
</protein>
<evidence type="ECO:0008006" key="3">
    <source>
        <dbReference type="Google" id="ProtNLM"/>
    </source>
</evidence>
<dbReference type="RefSeq" id="WP_091524881.1">
    <property type="nucleotide sequence ID" value="NZ_FOVI01000019.1"/>
</dbReference>
<reference evidence="2" key="1">
    <citation type="submission" date="2016-10" db="EMBL/GenBank/DDBJ databases">
        <authorList>
            <person name="Varghese N."/>
            <person name="Submissions S."/>
        </authorList>
    </citation>
    <scope>NUCLEOTIDE SEQUENCE [LARGE SCALE GENOMIC DNA]</scope>
    <source>
        <strain evidence="2">DS-12</strain>
    </source>
</reference>
<evidence type="ECO:0000313" key="1">
    <source>
        <dbReference type="EMBL" id="SFO07729.1"/>
    </source>
</evidence>
<name>A0A1I5E858_9FLAO</name>
<organism evidence="1 2">
    <name type="scientific">Paenimyroides ummariense</name>
    <dbReference type="NCBI Taxonomy" id="913024"/>
    <lineage>
        <taxon>Bacteria</taxon>
        <taxon>Pseudomonadati</taxon>
        <taxon>Bacteroidota</taxon>
        <taxon>Flavobacteriia</taxon>
        <taxon>Flavobacteriales</taxon>
        <taxon>Flavobacteriaceae</taxon>
        <taxon>Paenimyroides</taxon>
    </lineage>
</organism>
<dbReference type="Proteomes" id="UP000199036">
    <property type="component" value="Unassembled WGS sequence"/>
</dbReference>
<evidence type="ECO:0000313" key="2">
    <source>
        <dbReference type="Proteomes" id="UP000199036"/>
    </source>
</evidence>
<sequence length="238" mass="27694">MKKIIFATLLFVGFAFTSCEKDKEEHEDQTTNAIYLPSKIYGDSGPVTFKYDDKNRITEMKQDDSDYTITTTLNYTGDLVTSAKVQEVTTENTYTSDYTFTYQGNNVLISYDDDPEPIDVFTIDTKGRLIGYDGGSITYDTAGNIKKVTNPYDEYTFEYDTKNGIFKNVKTPQWLYVYLLDDYFFYLVNNCVKIDYKDLESSETDTQTITYTYNTDNFPEKILFSNEDYYIKVEYTKK</sequence>
<dbReference type="AlphaFoldDB" id="A0A1I5E858"/>
<dbReference type="Gene3D" id="2.180.10.10">
    <property type="entry name" value="RHS repeat-associated core"/>
    <property type="match status" value="1"/>
</dbReference>
<accession>A0A1I5E858</accession>
<gene>
    <name evidence="1" type="ORF">SAMN05421741_11931</name>
</gene>
<keyword evidence="2" id="KW-1185">Reference proteome</keyword>